<keyword evidence="3" id="KW-1185">Reference proteome</keyword>
<organism evidence="1 3">
    <name type="scientific">Phytophthora infestans</name>
    <name type="common">Potato late blight agent</name>
    <name type="synonym">Botrytis infestans</name>
    <dbReference type="NCBI Taxonomy" id="4787"/>
    <lineage>
        <taxon>Eukaryota</taxon>
        <taxon>Sar</taxon>
        <taxon>Stramenopiles</taxon>
        <taxon>Oomycota</taxon>
        <taxon>Peronosporomycetes</taxon>
        <taxon>Peronosporales</taxon>
        <taxon>Peronosporaceae</taxon>
        <taxon>Phytophthora</taxon>
    </lineage>
</organism>
<dbReference type="AlphaFoldDB" id="A0A833SMC6"/>
<reference evidence="1" key="1">
    <citation type="submission" date="2020-04" db="EMBL/GenBank/DDBJ databases">
        <title>Hybrid Assembly of Korean Phytophthora infestans isolates.</title>
        <authorList>
            <person name="Prokchorchik M."/>
            <person name="Lee Y."/>
            <person name="Seo J."/>
            <person name="Cho J.-H."/>
            <person name="Park Y.-E."/>
            <person name="Jang D.-C."/>
            <person name="Im J.-S."/>
            <person name="Choi J.-G."/>
            <person name="Park H.-J."/>
            <person name="Lee G.-B."/>
            <person name="Lee Y.-G."/>
            <person name="Hong S.-Y."/>
            <person name="Cho K."/>
            <person name="Sohn K.H."/>
        </authorList>
    </citation>
    <scope>NUCLEOTIDE SEQUENCE</scope>
    <source>
        <strain evidence="1">KR_1_A1</strain>
        <strain evidence="2">KR_2_A2</strain>
    </source>
</reference>
<protein>
    <submittedName>
        <fullName evidence="1">Uncharacterized protein</fullName>
    </submittedName>
</protein>
<accession>A0A833SMC6</accession>
<dbReference type="Proteomes" id="UP000602510">
    <property type="component" value="Unassembled WGS sequence"/>
</dbReference>
<evidence type="ECO:0000313" key="2">
    <source>
        <dbReference type="EMBL" id="KAF4133249.1"/>
    </source>
</evidence>
<evidence type="ECO:0000313" key="3">
    <source>
        <dbReference type="Proteomes" id="UP000602510"/>
    </source>
</evidence>
<dbReference type="Proteomes" id="UP000704712">
    <property type="component" value="Unassembled WGS sequence"/>
</dbReference>
<sequence>MSAQPGFNEPWGNGLRPTKKQIDRWTDENSAKCLEYVKQHAERGNPAFVINCIDEFASTNHMMNIGQVVNYF</sequence>
<name>A0A833SMC6_PHYIN</name>
<dbReference type="EMBL" id="WSZM01000288">
    <property type="protein sequence ID" value="KAF4035933.1"/>
    <property type="molecule type" value="Genomic_DNA"/>
</dbReference>
<evidence type="ECO:0000313" key="1">
    <source>
        <dbReference type="EMBL" id="KAF4035933.1"/>
    </source>
</evidence>
<gene>
    <name evidence="1" type="ORF">GN244_ATG12049</name>
    <name evidence="2" type="ORF">GN958_ATG17595</name>
</gene>
<comment type="caution">
    <text evidence="1">The sequence shown here is derived from an EMBL/GenBank/DDBJ whole genome shotgun (WGS) entry which is preliminary data.</text>
</comment>
<dbReference type="EMBL" id="JAACNO010002426">
    <property type="protein sequence ID" value="KAF4133249.1"/>
    <property type="molecule type" value="Genomic_DNA"/>
</dbReference>
<proteinExistence type="predicted"/>